<dbReference type="GO" id="GO:0046872">
    <property type="term" value="F:metal ion binding"/>
    <property type="evidence" value="ECO:0007669"/>
    <property type="project" value="UniProtKB-KW"/>
</dbReference>
<dbReference type="InterPro" id="IPR003587">
    <property type="entry name" value="Hint_dom_N"/>
</dbReference>
<protein>
    <submittedName>
        <fullName evidence="8">Radical SAM protein</fullName>
    </submittedName>
</protein>
<keyword evidence="2" id="KW-0068">Autocatalytic cleavage</keyword>
<dbReference type="PANTHER" id="PTHR43432">
    <property type="entry name" value="SLR0285 PROTEIN"/>
    <property type="match status" value="1"/>
</dbReference>
<dbReference type="InterPro" id="IPR006142">
    <property type="entry name" value="INTEIN"/>
</dbReference>
<keyword evidence="1" id="KW-0479">Metal-binding</keyword>
<reference evidence="8 9" key="1">
    <citation type="submission" date="2019-08" db="EMBL/GenBank/DDBJ databases">
        <authorList>
            <person name="Hu J."/>
        </authorList>
    </citation>
    <scope>NUCLEOTIDE SEQUENCE [LARGE SCALE GENOMIC DNA]</scope>
    <source>
        <strain evidence="8 9">NEAU-184</strain>
    </source>
</reference>
<dbReference type="GO" id="GO:0051536">
    <property type="term" value="F:iron-sulfur cluster binding"/>
    <property type="evidence" value="ECO:0007669"/>
    <property type="project" value="UniProtKB-KW"/>
</dbReference>
<keyword evidence="3" id="KW-0651">Protein splicing</keyword>
<dbReference type="InterPro" id="IPR036844">
    <property type="entry name" value="Hint_dom_sf"/>
</dbReference>
<evidence type="ECO:0000256" key="4">
    <source>
        <dbReference type="ARBA" id="ARBA00023004"/>
    </source>
</evidence>
<evidence type="ECO:0000256" key="5">
    <source>
        <dbReference type="ARBA" id="ARBA00023014"/>
    </source>
</evidence>
<keyword evidence="4" id="KW-0408">Iron</keyword>
<dbReference type="EMBL" id="VSSB01000001">
    <property type="protein sequence ID" value="TYL52644.1"/>
    <property type="molecule type" value="Genomic_DNA"/>
</dbReference>
<feature type="domain" description="Hint" evidence="7">
    <location>
        <begin position="74"/>
        <end position="167"/>
    </location>
</feature>
<dbReference type="GO" id="GO:0016539">
    <property type="term" value="P:intein-mediated protein splicing"/>
    <property type="evidence" value="ECO:0007669"/>
    <property type="project" value="InterPro"/>
</dbReference>
<keyword evidence="9" id="KW-1185">Reference proteome</keyword>
<dbReference type="Pfam" id="PF04055">
    <property type="entry name" value="Radical_SAM"/>
    <property type="match status" value="1"/>
</dbReference>
<evidence type="ECO:0000256" key="1">
    <source>
        <dbReference type="ARBA" id="ARBA00022723"/>
    </source>
</evidence>
<gene>
    <name evidence="8" type="ORF">FYC51_02500</name>
</gene>
<organism evidence="8 9">
    <name type="scientific">Agromyces mariniharenae</name>
    <dbReference type="NCBI Taxonomy" id="2604423"/>
    <lineage>
        <taxon>Bacteria</taxon>
        <taxon>Bacillati</taxon>
        <taxon>Actinomycetota</taxon>
        <taxon>Actinomycetes</taxon>
        <taxon>Micrococcales</taxon>
        <taxon>Microbacteriaceae</taxon>
        <taxon>Agromyces</taxon>
    </lineage>
</organism>
<dbReference type="InterPro" id="IPR007197">
    <property type="entry name" value="rSAM"/>
</dbReference>
<sequence length="701" mass="76600">MRWSGQELGVEQAGTLPGLAKLNNLVRSVQTPEFAGVTFHEVLAKSALNKVPGPSPMPFGWTINPYRGCSHACLYCLHPDTVITMADGREKLLRHVEIGDEVLGTRKAGRYRRFAPAKVVAKWATKKPAFRVSLADGTVLIASGDHRFLTDRGWKHVTGTMSGAGQRPYLTTGNRLMGFGRAGIDAQVSTSSVDYATGYLTGMIRGDGLLFRGEYTRANGGPSTIHQFRLALADDEALTRTRTYLEQIGIPTATFSFARAHEGRRAMTAIRTARRAHFEQITALIEWPSDPSDAWVAGYLGGIFDAEGSCSRGILRISNKDDGVLTAIERCLDRFELPFAREPERPNGVSTIRLVGGLPKRNAFFAIAQPAITRKLALAGTAVKTVADLRVTAIEPLGETLDLIDITTTTGDFIANGVVSHNCFARPTHTYLDLDAGDDFDRQIIVKVNVADVLRPELARPSWRHEPVALGTNTDPYQRAEGRYALMPGIIEALTTSGTPFSILTKGTLLRRDLPLLADAATHVPVDLAMSIAVYDHELQQSVEPGTPSTKARLATVTAVREAGLDCTVFMMPILPYLTDTRAHLDEALRQAKAAGATAVIYGALHLKPGVKPWFMQWLEREHPDLVPKYRSMYYGNVTYAPKDYRRWLGERMRPLIRAHGLQRGREDVVTGGVRSSGAGTPKAAPPFDVLAPSLDPAALF</sequence>
<dbReference type="NCBIfam" id="NF038136">
    <property type="entry name" value="rSAM_Rv_intein"/>
    <property type="match status" value="1"/>
</dbReference>
<dbReference type="InterPro" id="IPR006141">
    <property type="entry name" value="Intein_N"/>
</dbReference>
<dbReference type="InterPro" id="IPR040086">
    <property type="entry name" value="MJ0683-like"/>
</dbReference>
<dbReference type="SUPFAM" id="SSF51294">
    <property type="entry name" value="Hedgehog/intein (Hint) domain"/>
    <property type="match status" value="1"/>
</dbReference>
<dbReference type="SMART" id="SM00305">
    <property type="entry name" value="HintC"/>
    <property type="match status" value="1"/>
</dbReference>
<evidence type="ECO:0000259" key="7">
    <source>
        <dbReference type="SMART" id="SM00306"/>
    </source>
</evidence>
<evidence type="ECO:0000256" key="2">
    <source>
        <dbReference type="ARBA" id="ARBA00022813"/>
    </source>
</evidence>
<name>A0A5S4V0B9_9MICO</name>
<dbReference type="CDD" id="cd00081">
    <property type="entry name" value="Hint"/>
    <property type="match status" value="1"/>
</dbReference>
<dbReference type="SMART" id="SM00306">
    <property type="entry name" value="HintN"/>
    <property type="match status" value="1"/>
</dbReference>
<dbReference type="PANTHER" id="PTHR43432:SF3">
    <property type="entry name" value="SLR0285 PROTEIN"/>
    <property type="match status" value="1"/>
</dbReference>
<dbReference type="SUPFAM" id="SSF102114">
    <property type="entry name" value="Radical SAM enzymes"/>
    <property type="match status" value="1"/>
</dbReference>
<dbReference type="RefSeq" id="WP_148732106.1">
    <property type="nucleotide sequence ID" value="NZ_VSSB01000001.1"/>
</dbReference>
<accession>A0A5S4V0B9</accession>
<dbReference type="InterPro" id="IPR030934">
    <property type="entry name" value="Intein_C"/>
</dbReference>
<evidence type="ECO:0000313" key="9">
    <source>
        <dbReference type="Proteomes" id="UP000325243"/>
    </source>
</evidence>
<evidence type="ECO:0000256" key="3">
    <source>
        <dbReference type="ARBA" id="ARBA00023000"/>
    </source>
</evidence>
<dbReference type="InterPro" id="IPR004860">
    <property type="entry name" value="LAGLIDADG_dom"/>
</dbReference>
<dbReference type="PRINTS" id="PR00379">
    <property type="entry name" value="INTEIN"/>
</dbReference>
<dbReference type="Gene3D" id="3.80.30.30">
    <property type="match status" value="1"/>
</dbReference>
<evidence type="ECO:0000313" key="8">
    <source>
        <dbReference type="EMBL" id="TYL52644.1"/>
    </source>
</evidence>
<dbReference type="InterPro" id="IPR058240">
    <property type="entry name" value="rSAM_sf"/>
</dbReference>
<dbReference type="NCBIfam" id="NF038135">
    <property type="entry name" value="rSAM_Rv2578c"/>
    <property type="match status" value="1"/>
</dbReference>
<dbReference type="Gene3D" id="2.170.16.10">
    <property type="entry name" value="Hedgehog/Intein (Hint) domain"/>
    <property type="match status" value="1"/>
</dbReference>
<dbReference type="GO" id="GO:0004519">
    <property type="term" value="F:endonuclease activity"/>
    <property type="evidence" value="ECO:0007669"/>
    <property type="project" value="InterPro"/>
</dbReference>
<dbReference type="PROSITE" id="PS50818">
    <property type="entry name" value="INTEIN_C_TER"/>
    <property type="match status" value="1"/>
</dbReference>
<dbReference type="AlphaFoldDB" id="A0A5S4V0B9"/>
<dbReference type="PROSITE" id="PS50817">
    <property type="entry name" value="INTEIN_N_TER"/>
    <property type="match status" value="1"/>
</dbReference>
<dbReference type="Proteomes" id="UP000325243">
    <property type="component" value="Unassembled WGS sequence"/>
</dbReference>
<proteinExistence type="predicted"/>
<dbReference type="InterPro" id="IPR003586">
    <property type="entry name" value="Hint_dom_C"/>
</dbReference>
<evidence type="ECO:0000259" key="6">
    <source>
        <dbReference type="SMART" id="SM00305"/>
    </source>
</evidence>
<dbReference type="Pfam" id="PF14528">
    <property type="entry name" value="LAGLIDADG_3"/>
    <property type="match status" value="1"/>
</dbReference>
<comment type="caution">
    <text evidence="8">The sequence shown here is derived from an EMBL/GenBank/DDBJ whole genome shotgun (WGS) entry which is preliminary data.</text>
</comment>
<keyword evidence="5" id="KW-0411">Iron-sulfur</keyword>
<feature type="domain" description="Hint" evidence="6">
    <location>
        <begin position="386"/>
        <end position="428"/>
    </location>
</feature>